<proteinExistence type="predicted"/>
<organism evidence="1 2">
    <name type="scientific">Escherichia coli</name>
    <dbReference type="NCBI Taxonomy" id="562"/>
    <lineage>
        <taxon>Bacteria</taxon>
        <taxon>Pseudomonadati</taxon>
        <taxon>Pseudomonadota</taxon>
        <taxon>Gammaproteobacteria</taxon>
        <taxon>Enterobacterales</taxon>
        <taxon>Enterobacteriaceae</taxon>
        <taxon>Escherichia</taxon>
    </lineage>
</organism>
<protein>
    <submittedName>
        <fullName evidence="1">Baseplate assembly protein</fullName>
    </submittedName>
</protein>
<dbReference type="AlphaFoldDB" id="A0A0B0VRC7"/>
<dbReference type="EMBL" id="LGZN01000040">
    <property type="protein sequence ID" value="KNF67166.1"/>
    <property type="molecule type" value="Genomic_DNA"/>
</dbReference>
<dbReference type="Gene3D" id="2.40.50.230">
    <property type="entry name" value="Gp5 N-terminal domain"/>
    <property type="match status" value="1"/>
</dbReference>
<dbReference type="RefSeq" id="WP_040091456.1">
    <property type="nucleotide sequence ID" value="NZ_BFZV01000016.1"/>
</dbReference>
<dbReference type="PATRIC" id="fig|562.7396.peg.3332"/>
<dbReference type="NCBIfam" id="TIGR01644">
    <property type="entry name" value="phage_P2_V"/>
    <property type="match status" value="1"/>
</dbReference>
<dbReference type="InterPro" id="IPR037026">
    <property type="entry name" value="Vgr_OB-fold_dom_sf"/>
</dbReference>
<accession>A0A0B0VRC7</accession>
<name>A0A0B0VRC7_ECOLX</name>
<evidence type="ECO:0000313" key="1">
    <source>
        <dbReference type="EMBL" id="KNF67166.1"/>
    </source>
</evidence>
<dbReference type="Proteomes" id="UP000037564">
    <property type="component" value="Unassembled WGS sequence"/>
</dbReference>
<gene>
    <name evidence="1" type="ORF">WR15_16940</name>
</gene>
<reference evidence="1 2" key="1">
    <citation type="submission" date="2015-07" db="EMBL/GenBank/DDBJ databases">
        <title>Genome sequences of 64 non-O157:H7 Shiga toxin-producing Escherichia coli strains.</title>
        <authorList>
            <person name="Gonzalez-Escalona N."/>
            <person name="Toro M."/>
            <person name="Timme R."/>
            <person name="Payne J."/>
        </authorList>
    </citation>
    <scope>NUCLEOTIDE SEQUENCE [LARGE SCALE GENOMIC DNA]</scope>
    <source>
        <strain evidence="1 2">CFSAN026843</strain>
    </source>
</reference>
<sequence length="207" mass="22164">MSLADEVAELRRRVADMVRRGVVEDVIPGSPVMVRVDIGDVLSPPLPWIQVQSGRYMQVSNYPAPGDAVTVISEAGDLRNGRVYPGANIDAIPVPEGSEYEHVILFDTGTEIRYDRQANALSITLAEGGSYKITGRGTLDGPVEITDTLTVQGKAIMNAEAVVKADLMVGGEVSDYHGTMSQIRIVYNGHNHRGDSGGSTGQPGQQM</sequence>
<evidence type="ECO:0000313" key="2">
    <source>
        <dbReference type="Proteomes" id="UP000037564"/>
    </source>
</evidence>
<dbReference type="InterPro" id="IPR013046">
    <property type="entry name" value="GpV/Gp45"/>
</dbReference>
<dbReference type="Gene3D" id="6.20.150.10">
    <property type="match status" value="1"/>
</dbReference>
<comment type="caution">
    <text evidence="1">The sequence shown here is derived from an EMBL/GenBank/DDBJ whole genome shotgun (WGS) entry which is preliminary data.</text>
</comment>